<dbReference type="CDD" id="cd00082">
    <property type="entry name" value="HisKA"/>
    <property type="match status" value="1"/>
</dbReference>
<dbReference type="Gene3D" id="3.30.565.10">
    <property type="entry name" value="Histidine kinase-like ATPase, C-terminal domain"/>
    <property type="match status" value="1"/>
</dbReference>
<dbReference type="RefSeq" id="WP_008864014.1">
    <property type="nucleotide sequence ID" value="NZ_CAMLVM010000015.1"/>
</dbReference>
<dbReference type="SUPFAM" id="SSF53850">
    <property type="entry name" value="Periplasmic binding protein-like II"/>
    <property type="match status" value="1"/>
</dbReference>
<dbReference type="InterPro" id="IPR004358">
    <property type="entry name" value="Sig_transdc_His_kin-like_C"/>
</dbReference>
<dbReference type="SMART" id="SM00387">
    <property type="entry name" value="HATPase_c"/>
    <property type="match status" value="1"/>
</dbReference>
<evidence type="ECO:0000256" key="4">
    <source>
        <dbReference type="ARBA" id="ARBA00022679"/>
    </source>
</evidence>
<dbReference type="Gene3D" id="3.40.190.10">
    <property type="entry name" value="Periplasmic binding protein-like II"/>
    <property type="match status" value="1"/>
</dbReference>
<dbReference type="CDD" id="cd00075">
    <property type="entry name" value="HATPase"/>
    <property type="match status" value="1"/>
</dbReference>
<keyword evidence="3" id="KW-0597">Phosphoprotein</keyword>
<dbReference type="PROSITE" id="PS50109">
    <property type="entry name" value="HIS_KIN"/>
    <property type="match status" value="1"/>
</dbReference>
<evidence type="ECO:0000256" key="8">
    <source>
        <dbReference type="ARBA" id="ARBA00023012"/>
    </source>
</evidence>
<evidence type="ECO:0000256" key="2">
    <source>
        <dbReference type="ARBA" id="ARBA00012438"/>
    </source>
</evidence>
<evidence type="ECO:0000256" key="6">
    <source>
        <dbReference type="ARBA" id="ARBA00022777"/>
    </source>
</evidence>
<dbReference type="SUPFAM" id="SSF55874">
    <property type="entry name" value="ATPase domain of HSP90 chaperone/DNA topoisomerase II/histidine kinase"/>
    <property type="match status" value="1"/>
</dbReference>
<keyword evidence="4" id="KW-0808">Transferase</keyword>
<evidence type="ECO:0000313" key="10">
    <source>
        <dbReference type="Proteomes" id="UP000462362"/>
    </source>
</evidence>
<dbReference type="PANTHER" id="PTHR43065:SF10">
    <property type="entry name" value="PEROXIDE STRESS-ACTIVATED HISTIDINE KINASE MAK3"/>
    <property type="match status" value="1"/>
</dbReference>
<evidence type="ECO:0000256" key="3">
    <source>
        <dbReference type="ARBA" id="ARBA00022553"/>
    </source>
</evidence>
<dbReference type="InterPro" id="IPR036890">
    <property type="entry name" value="HATPase_C_sf"/>
</dbReference>
<dbReference type="Pfam" id="PF00512">
    <property type="entry name" value="HisKA"/>
    <property type="match status" value="1"/>
</dbReference>
<evidence type="ECO:0000256" key="1">
    <source>
        <dbReference type="ARBA" id="ARBA00000085"/>
    </source>
</evidence>
<dbReference type="EC" id="2.7.13.3" evidence="2"/>
<keyword evidence="8" id="KW-0902">Two-component regulatory system</keyword>
<keyword evidence="5" id="KW-0547">Nucleotide-binding</keyword>
<evidence type="ECO:0000313" key="9">
    <source>
        <dbReference type="EMBL" id="MTU42438.1"/>
    </source>
</evidence>
<proteinExistence type="predicted"/>
<keyword evidence="6" id="KW-0418">Kinase</keyword>
<dbReference type="SMART" id="SM00388">
    <property type="entry name" value="HisKA"/>
    <property type="match status" value="1"/>
</dbReference>
<dbReference type="GO" id="GO:0005524">
    <property type="term" value="F:ATP binding"/>
    <property type="evidence" value="ECO:0007669"/>
    <property type="project" value="UniProtKB-KW"/>
</dbReference>
<dbReference type="Gene3D" id="1.10.287.130">
    <property type="match status" value="1"/>
</dbReference>
<comment type="catalytic activity">
    <reaction evidence="1">
        <text>ATP + protein L-histidine = ADP + protein N-phospho-L-histidine.</text>
        <dbReference type="EC" id="2.7.13.3"/>
    </reaction>
</comment>
<comment type="caution">
    <text evidence="9">The sequence shown here is derived from an EMBL/GenBank/DDBJ whole genome shotgun (WGS) entry which is preliminary data.</text>
</comment>
<dbReference type="PRINTS" id="PR00344">
    <property type="entry name" value="BCTRLSENSOR"/>
</dbReference>
<dbReference type="GeneID" id="43348575"/>
<dbReference type="PROSITE" id="PS51257">
    <property type="entry name" value="PROKAR_LIPOPROTEIN"/>
    <property type="match status" value="1"/>
</dbReference>
<dbReference type="PANTHER" id="PTHR43065">
    <property type="entry name" value="SENSOR HISTIDINE KINASE"/>
    <property type="match status" value="1"/>
</dbReference>
<dbReference type="GO" id="GO:0000155">
    <property type="term" value="F:phosphorelay sensor kinase activity"/>
    <property type="evidence" value="ECO:0007669"/>
    <property type="project" value="InterPro"/>
</dbReference>
<name>A0A6I3S9C1_9BURK</name>
<dbReference type="Pfam" id="PF12974">
    <property type="entry name" value="Phosphonate-bd"/>
    <property type="match status" value="1"/>
</dbReference>
<dbReference type="Pfam" id="PF02518">
    <property type="entry name" value="HATPase_c"/>
    <property type="match status" value="1"/>
</dbReference>
<dbReference type="InterPro" id="IPR003594">
    <property type="entry name" value="HATPase_dom"/>
</dbReference>
<dbReference type="InterPro" id="IPR003661">
    <property type="entry name" value="HisK_dim/P_dom"/>
</dbReference>
<gene>
    <name evidence="9" type="ORF">GMD42_02140</name>
</gene>
<accession>A0A6I3S9C1</accession>
<dbReference type="Proteomes" id="UP000462362">
    <property type="component" value="Unassembled WGS sequence"/>
</dbReference>
<evidence type="ECO:0000256" key="5">
    <source>
        <dbReference type="ARBA" id="ARBA00022741"/>
    </source>
</evidence>
<dbReference type="InterPro" id="IPR005467">
    <property type="entry name" value="His_kinase_dom"/>
</dbReference>
<dbReference type="InterPro" id="IPR036097">
    <property type="entry name" value="HisK_dim/P_sf"/>
</dbReference>
<dbReference type="AlphaFoldDB" id="A0A6I3S9C1"/>
<keyword evidence="7" id="KW-0067">ATP-binding</keyword>
<reference evidence="9 10" key="1">
    <citation type="journal article" date="2019" name="Nat. Med.">
        <title>A library of human gut bacterial isolates paired with longitudinal multiomics data enables mechanistic microbiome research.</title>
        <authorList>
            <person name="Poyet M."/>
            <person name="Groussin M."/>
            <person name="Gibbons S.M."/>
            <person name="Avila-Pacheco J."/>
            <person name="Jiang X."/>
            <person name="Kearney S.M."/>
            <person name="Perrotta A.R."/>
            <person name="Berdy B."/>
            <person name="Zhao S."/>
            <person name="Lieberman T.D."/>
            <person name="Swanson P.K."/>
            <person name="Smith M."/>
            <person name="Roesemann S."/>
            <person name="Alexander J.E."/>
            <person name="Rich S.A."/>
            <person name="Livny J."/>
            <person name="Vlamakis H."/>
            <person name="Clish C."/>
            <person name="Bullock K."/>
            <person name="Deik A."/>
            <person name="Scott J."/>
            <person name="Pierce K.A."/>
            <person name="Xavier R.J."/>
            <person name="Alm E.J."/>
        </authorList>
    </citation>
    <scope>NUCLEOTIDE SEQUENCE [LARGE SCALE GENOMIC DNA]</scope>
    <source>
        <strain evidence="9 10">BIOML-A2</strain>
    </source>
</reference>
<sequence>MFRSISKLLFLIALGAACATSVWSKTITIGILDTIDPWFYVQTFGPTMEHLRKVIPQYEIKSVELSFENLQKAIKAGELDFFIAPSGFFAYVAESAGARHIATRHPQGAKDPSKSVGSVFVVRANDSRFNTLSDLVRVSVAATDSNSFDGWIIALGELLLQNLDPKRLFSVITYTGYGIPDVASMVLNKQVDVGILKTCDLEQFEREGTIAKGALRVLNPKNDSLISCKVSTDLYPDVVFASLPKADSNLVKTVSVGLLTMDRTRGGDSWGFASDFTPVSSLYRSLEIGPYEYLKETGFIGFAKRYRHYLYGFAALLILILLYTASVRRIVSIRTRDLTIALKEKDKAEKEARESRENLFQLEKAGVVSELSAMFAHEAHQPIASLINYADGLKLYLKGKREDPLVQEALSEISTQADRLSKIIQRVRTYAKRQHHEVKQENLSEIVDRALVSFRRSSLSSGIDVEVKAPGKADALADALELELLIVNLLKNAAAASKDSREKLISVQLSEEANEWLLSVSDHGQVISDKLLSRLSHPAKSFSDGLGLGLSICRLIAENHGGKLTFKPNNSKGLIVTLHLPKANKEI</sequence>
<dbReference type="EMBL" id="WNCL01000004">
    <property type="protein sequence ID" value="MTU42438.1"/>
    <property type="molecule type" value="Genomic_DNA"/>
</dbReference>
<dbReference type="SUPFAM" id="SSF47384">
    <property type="entry name" value="Homodimeric domain of signal transducing histidine kinase"/>
    <property type="match status" value="1"/>
</dbReference>
<evidence type="ECO:0000256" key="7">
    <source>
        <dbReference type="ARBA" id="ARBA00022840"/>
    </source>
</evidence>
<protein>
    <recommendedName>
        <fullName evidence="2">histidine kinase</fullName>
        <ecNumber evidence="2">2.7.13.3</ecNumber>
    </recommendedName>
</protein>
<organism evidence="9 10">
    <name type="scientific">Parasutterella excrementihominis</name>
    <dbReference type="NCBI Taxonomy" id="487175"/>
    <lineage>
        <taxon>Bacteria</taxon>
        <taxon>Pseudomonadati</taxon>
        <taxon>Pseudomonadota</taxon>
        <taxon>Betaproteobacteria</taxon>
        <taxon>Burkholderiales</taxon>
        <taxon>Sutterellaceae</taxon>
        <taxon>Parasutterella</taxon>
    </lineage>
</organism>